<dbReference type="SUPFAM" id="SSF57756">
    <property type="entry name" value="Retrovirus zinc finger-like domains"/>
    <property type="match status" value="3"/>
</dbReference>
<evidence type="ECO:0000259" key="15">
    <source>
        <dbReference type="PROSITE" id="PS50158"/>
    </source>
</evidence>
<evidence type="ECO:0000259" key="18">
    <source>
        <dbReference type="PROSITE" id="PS52039"/>
    </source>
</evidence>
<keyword evidence="5" id="KW-0507">mRNA processing</keyword>
<dbReference type="PROSITE" id="PS50880">
    <property type="entry name" value="TOPRIM"/>
    <property type="match status" value="1"/>
</dbReference>
<feature type="compositionally biased region" description="Gly residues" evidence="14">
    <location>
        <begin position="864"/>
        <end position="874"/>
    </location>
</feature>
<dbReference type="Proteomes" id="UP000827549">
    <property type="component" value="Chromosome 3"/>
</dbReference>
<evidence type="ECO:0000256" key="11">
    <source>
        <dbReference type="ARBA" id="ARBA00023235"/>
    </source>
</evidence>
<dbReference type="Pfam" id="PF00098">
    <property type="entry name" value="zf-CCHC"/>
    <property type="match status" value="3"/>
</dbReference>
<feature type="compositionally biased region" description="Gly residues" evidence="14">
    <location>
        <begin position="691"/>
        <end position="701"/>
    </location>
</feature>
<dbReference type="InterPro" id="IPR013825">
    <property type="entry name" value="Topo_IA_cen_sub2"/>
</dbReference>
<gene>
    <name evidence="19" type="primary">TOP3A</name>
    <name evidence="19" type="ORF">LOC62_03G004093</name>
</gene>
<evidence type="ECO:0000256" key="7">
    <source>
        <dbReference type="ARBA" id="ARBA00022771"/>
    </source>
</evidence>
<dbReference type="InterPro" id="IPR023406">
    <property type="entry name" value="Topo_IA_AS"/>
</dbReference>
<keyword evidence="11 13" id="KW-0413">Isomerase</keyword>
<feature type="compositionally biased region" description="Gly residues" evidence="14">
    <location>
        <begin position="895"/>
        <end position="922"/>
    </location>
</feature>
<reference evidence="19" key="1">
    <citation type="submission" date="2023-10" db="EMBL/GenBank/DDBJ databases">
        <authorList>
            <person name="Noh H."/>
        </authorList>
    </citation>
    <scope>NUCLEOTIDE SEQUENCE</scope>
    <source>
        <strain evidence="19">DUCC4014</strain>
    </source>
</reference>
<dbReference type="EC" id="5.6.2.1" evidence="4 13"/>
<evidence type="ECO:0000256" key="1">
    <source>
        <dbReference type="ARBA" id="ARBA00000213"/>
    </source>
</evidence>
<dbReference type="SMART" id="SM00437">
    <property type="entry name" value="TOP1Ac"/>
    <property type="match status" value="1"/>
</dbReference>
<evidence type="ECO:0000256" key="9">
    <source>
        <dbReference type="ARBA" id="ARBA00023029"/>
    </source>
</evidence>
<dbReference type="GO" id="GO:0003917">
    <property type="term" value="F:DNA topoisomerase type I (single strand cut, ATP-independent) activity"/>
    <property type="evidence" value="ECO:0007669"/>
    <property type="project" value="UniProtKB-EC"/>
</dbReference>
<evidence type="ECO:0000256" key="8">
    <source>
        <dbReference type="ARBA" id="ARBA00022833"/>
    </source>
</evidence>
<dbReference type="FunFam" id="3.40.50.140:FF:000005">
    <property type="entry name" value="DNA topoisomerase"/>
    <property type="match status" value="1"/>
</dbReference>
<feature type="domain" description="CCHC-type" evidence="15">
    <location>
        <begin position="828"/>
        <end position="843"/>
    </location>
</feature>
<dbReference type="GO" id="GO:0006265">
    <property type="term" value="P:DNA topological change"/>
    <property type="evidence" value="ECO:0007669"/>
    <property type="project" value="InterPro"/>
</dbReference>
<evidence type="ECO:0000256" key="5">
    <source>
        <dbReference type="ARBA" id="ARBA00022664"/>
    </source>
</evidence>
<keyword evidence="9 13" id="KW-0799">Topoisomerase</keyword>
<dbReference type="Pfam" id="PF01751">
    <property type="entry name" value="Toprim"/>
    <property type="match status" value="1"/>
</dbReference>
<dbReference type="InterPro" id="IPR006171">
    <property type="entry name" value="TOPRIM_dom"/>
</dbReference>
<dbReference type="InterPro" id="IPR003601">
    <property type="entry name" value="Topo_IA_2"/>
</dbReference>
<dbReference type="GeneID" id="87807333"/>
<dbReference type="InterPro" id="IPR034144">
    <property type="entry name" value="TOPRIM_TopoIII"/>
</dbReference>
<name>A0AAF0Y598_9TREE</name>
<dbReference type="InterPro" id="IPR003602">
    <property type="entry name" value="Topo_IA_DNA-bd_dom"/>
</dbReference>
<dbReference type="InterPro" id="IPR023405">
    <property type="entry name" value="Topo_IA_core_domain"/>
</dbReference>
<dbReference type="Pfam" id="PF06839">
    <property type="entry name" value="Zn_ribbon_GRF"/>
    <property type="match status" value="1"/>
</dbReference>
<feature type="domain" description="Topo IA-type catalytic" evidence="18">
    <location>
        <begin position="170"/>
        <end position="605"/>
    </location>
</feature>
<feature type="domain" description="CCHC-type" evidence="15">
    <location>
        <begin position="927"/>
        <end position="942"/>
    </location>
</feature>
<keyword evidence="10 13" id="KW-0238">DNA-binding</keyword>
<dbReference type="GO" id="GO:0005634">
    <property type="term" value="C:nucleus"/>
    <property type="evidence" value="ECO:0007669"/>
    <property type="project" value="TreeGrafter"/>
</dbReference>
<feature type="domain" description="CCHC-type" evidence="15">
    <location>
        <begin position="879"/>
        <end position="894"/>
    </location>
</feature>
<dbReference type="Gene3D" id="4.10.60.10">
    <property type="entry name" value="Zinc finger, CCHC-type"/>
    <property type="match status" value="3"/>
</dbReference>
<evidence type="ECO:0000256" key="13">
    <source>
        <dbReference type="RuleBase" id="RU362092"/>
    </source>
</evidence>
<dbReference type="SMART" id="SM00436">
    <property type="entry name" value="TOP1Bc"/>
    <property type="match status" value="1"/>
</dbReference>
<sequence>MKVLCVAEKPSIAKSISGILGGGHVDSRAGQHKYCRNFDFPYRLPPPLGPQHGDSAFTVTSVLGHLTSSDFTSDYRGWNSCDPFDLFEAPVTTFISNDFKPVEKNLQMEARRADLLMIWTDCDREGEHIGYEIVATCRKVNPRIVVKRARFSAIIAAQIHQACRQANDLDMRLVNAVETRQDLDLRLGAAFTRMMTLALQARFPELSKEEGGSVISYGPCQFPTLGFVVDQYNRVQSFVPEQFWHIAVSIERDSEDEEGATTSVNFTWRRGHIFDLSIAILLYEDCVERPMARVVKVETKPTTKFKPLPLTTVELQQSGSRLLGLAPKRVLDLAEKLYQKGFLSYPRTETDQYDKDFDFESLVRKQTYDNVWGEYAQKLLDGAFEKPRNGRKNDKAHPPIHPTAAANNLDADERRVYELVTRRFLASCSTNAIGKQTTVEIQIAGEFFSTSGIVVLQRNYLEVYPYDKWTSNPLPDFEEGEEFMPTACELKEGTTTSPNLLTEADLVGLMDKNGIGTDATIAEHIAKIIDRGYVVAKQQQKTKYLVPSQLGIGLVEGYNAIGFDRSLSKPHLRRETEHRMQLICEGQSTKGDVLQLSVNEYKEVFVKARREFQTVVESVDNYLHGQGEAQDALRAAARGGRGSRGGRGARGGGTGRGGRGGRGGGAGGRGRGNDGDDDDDDDDDDDSDGPPRGGGRGGARGRGTRARGAAATRGTSTRGRGGGSNSSAGTGSRKRKTADSGDDSATPTCGCGTDAVMRTAGPSSSNAGRQFYTCPKPQGEQCGFFEWSDDSRGGGGGSGGGGPSRSTSAPKRPRSAASNGSSNAVGECFKCGEQGHWSNSCPNEGGGSSRSRSTNQRSNSNGRSNGGGGGGPGPQSGECFKCGEDGHWSSNCPNGDGGRSGGAGGRGGGRGGGGGGGGGSGPQSGACYKCGEAGHWANNCPNN</sequence>
<evidence type="ECO:0000256" key="12">
    <source>
        <dbReference type="PROSITE-ProRule" id="PRU00047"/>
    </source>
</evidence>
<keyword evidence="20" id="KW-1185">Reference proteome</keyword>
<dbReference type="InterPro" id="IPR001878">
    <property type="entry name" value="Znf_CCHC"/>
</dbReference>
<dbReference type="InterPro" id="IPR000380">
    <property type="entry name" value="Topo_IA"/>
</dbReference>
<dbReference type="EMBL" id="CP086716">
    <property type="protein sequence ID" value="WOO80568.1"/>
    <property type="molecule type" value="Genomic_DNA"/>
</dbReference>
<evidence type="ECO:0000313" key="20">
    <source>
        <dbReference type="Proteomes" id="UP000827549"/>
    </source>
</evidence>
<feature type="compositionally biased region" description="Low complexity" evidence="14">
    <location>
        <begin position="815"/>
        <end position="824"/>
    </location>
</feature>
<proteinExistence type="inferred from homology"/>
<comment type="cofactor">
    <cofactor evidence="2">
        <name>Mg(2+)</name>
        <dbReference type="ChEBI" id="CHEBI:18420"/>
    </cofactor>
</comment>
<feature type="domain" description="GRF-type" evidence="17">
    <location>
        <begin position="749"/>
        <end position="791"/>
    </location>
</feature>
<feature type="compositionally biased region" description="Acidic residues" evidence="14">
    <location>
        <begin position="675"/>
        <end position="688"/>
    </location>
</feature>
<dbReference type="PROSITE" id="PS50158">
    <property type="entry name" value="ZF_CCHC"/>
    <property type="match status" value="3"/>
</dbReference>
<dbReference type="SMART" id="SM00343">
    <property type="entry name" value="ZnF_C2HC"/>
    <property type="match status" value="3"/>
</dbReference>
<dbReference type="PROSITE" id="PS52039">
    <property type="entry name" value="TOPO_IA_2"/>
    <property type="match status" value="1"/>
</dbReference>
<feature type="region of interest" description="Disordered" evidence="14">
    <location>
        <begin position="633"/>
        <end position="824"/>
    </location>
</feature>
<dbReference type="GO" id="GO:0008270">
    <property type="term" value="F:zinc ion binding"/>
    <property type="evidence" value="ECO:0007669"/>
    <property type="project" value="UniProtKB-KW"/>
</dbReference>
<comment type="function">
    <text evidence="13">Introduces a single-strand break via transesterification at a target site in duplex DNA. Releases the supercoiling and torsional tension of DNA introduced during the DNA replication and transcription by transiently cleaving and rejoining one strand of the DNA duplex. The scissile phosphodiester is attacked by the catalytic tyrosine of the enzyme, resulting in the formation of a DNA-(5'-phosphotyrosyl)-enzyme intermediate and the expulsion of a 3'-OH DNA strand.</text>
</comment>
<feature type="domain" description="Toprim" evidence="16">
    <location>
        <begin position="2"/>
        <end position="152"/>
    </location>
</feature>
<evidence type="ECO:0000256" key="4">
    <source>
        <dbReference type="ARBA" id="ARBA00012891"/>
    </source>
</evidence>
<dbReference type="CDD" id="cd03362">
    <property type="entry name" value="TOPRIM_TopoIA_TopoIII"/>
    <property type="match status" value="1"/>
</dbReference>
<dbReference type="PROSITE" id="PS51999">
    <property type="entry name" value="ZF_GRF"/>
    <property type="match status" value="1"/>
</dbReference>
<feature type="compositionally biased region" description="Gly residues" evidence="14">
    <location>
        <begin position="793"/>
        <end position="803"/>
    </location>
</feature>
<accession>A0AAF0Y598</accession>
<dbReference type="InterPro" id="IPR013824">
    <property type="entry name" value="Topo_IA_cen_sub1"/>
</dbReference>
<organism evidence="19 20">
    <name type="scientific">Vanrija pseudolonga</name>
    <dbReference type="NCBI Taxonomy" id="143232"/>
    <lineage>
        <taxon>Eukaryota</taxon>
        <taxon>Fungi</taxon>
        <taxon>Dikarya</taxon>
        <taxon>Basidiomycota</taxon>
        <taxon>Agaricomycotina</taxon>
        <taxon>Tremellomycetes</taxon>
        <taxon>Trichosporonales</taxon>
        <taxon>Trichosporonaceae</taxon>
        <taxon>Vanrija</taxon>
    </lineage>
</organism>
<evidence type="ECO:0000256" key="2">
    <source>
        <dbReference type="ARBA" id="ARBA00001946"/>
    </source>
</evidence>
<protein>
    <recommendedName>
        <fullName evidence="4 13">DNA topoisomerase</fullName>
        <ecNumber evidence="4 13">5.6.2.1</ecNumber>
    </recommendedName>
</protein>
<feature type="compositionally biased region" description="Low complexity" evidence="14">
    <location>
        <begin position="706"/>
        <end position="718"/>
    </location>
</feature>
<dbReference type="AlphaFoldDB" id="A0AAF0Y598"/>
<keyword evidence="8" id="KW-0862">Zinc</keyword>
<evidence type="ECO:0000313" key="19">
    <source>
        <dbReference type="EMBL" id="WOO80568.1"/>
    </source>
</evidence>
<dbReference type="PRINTS" id="PR00417">
    <property type="entry name" value="PRTPISMRASEI"/>
</dbReference>
<dbReference type="GO" id="GO:0006310">
    <property type="term" value="P:DNA recombination"/>
    <property type="evidence" value="ECO:0007669"/>
    <property type="project" value="TreeGrafter"/>
</dbReference>
<evidence type="ECO:0000256" key="3">
    <source>
        <dbReference type="ARBA" id="ARBA00009446"/>
    </source>
</evidence>
<dbReference type="InterPro" id="IPR036875">
    <property type="entry name" value="Znf_CCHC_sf"/>
</dbReference>
<dbReference type="RefSeq" id="XP_062626600.1">
    <property type="nucleotide sequence ID" value="XM_062770616.1"/>
</dbReference>
<dbReference type="Gene3D" id="1.10.460.10">
    <property type="entry name" value="Topoisomerase I, domain 2"/>
    <property type="match status" value="1"/>
</dbReference>
<dbReference type="PROSITE" id="PS00396">
    <property type="entry name" value="TOPO_IA_1"/>
    <property type="match status" value="1"/>
</dbReference>
<feature type="region of interest" description="Disordered" evidence="14">
    <location>
        <begin position="840"/>
        <end position="923"/>
    </location>
</feature>
<dbReference type="InterPro" id="IPR010666">
    <property type="entry name" value="Znf_GRF"/>
</dbReference>
<keyword evidence="6" id="KW-0479">Metal-binding</keyword>
<dbReference type="CDD" id="cd00186">
    <property type="entry name" value="TOP1Ac"/>
    <property type="match status" value="1"/>
</dbReference>
<dbReference type="GO" id="GO:0003677">
    <property type="term" value="F:DNA binding"/>
    <property type="evidence" value="ECO:0007669"/>
    <property type="project" value="UniProtKB-KW"/>
</dbReference>
<dbReference type="Pfam" id="PF01131">
    <property type="entry name" value="Topoisom_bac"/>
    <property type="match status" value="1"/>
</dbReference>
<dbReference type="InterPro" id="IPR013497">
    <property type="entry name" value="Topo_IA_cen"/>
</dbReference>
<comment type="catalytic activity">
    <reaction evidence="1 13">
        <text>ATP-independent breakage of single-stranded DNA, followed by passage and rejoining.</text>
        <dbReference type="EC" id="5.6.2.1"/>
    </reaction>
</comment>
<keyword evidence="7 12" id="KW-0863">Zinc-finger</keyword>
<evidence type="ECO:0000256" key="10">
    <source>
        <dbReference type="ARBA" id="ARBA00023125"/>
    </source>
</evidence>
<evidence type="ECO:0000256" key="6">
    <source>
        <dbReference type="ARBA" id="ARBA00022723"/>
    </source>
</evidence>
<evidence type="ECO:0000259" key="17">
    <source>
        <dbReference type="PROSITE" id="PS51999"/>
    </source>
</evidence>
<comment type="similarity">
    <text evidence="3 13">Belongs to the type IA topoisomerase family.</text>
</comment>
<evidence type="ECO:0000259" key="16">
    <source>
        <dbReference type="PROSITE" id="PS50880"/>
    </source>
</evidence>
<feature type="compositionally biased region" description="Gly residues" evidence="14">
    <location>
        <begin position="639"/>
        <end position="670"/>
    </location>
</feature>
<dbReference type="SUPFAM" id="SSF56712">
    <property type="entry name" value="Prokaryotic type I DNA topoisomerase"/>
    <property type="match status" value="1"/>
</dbReference>
<dbReference type="GO" id="GO:0031422">
    <property type="term" value="C:RecQ family helicase-topoisomerase III complex"/>
    <property type="evidence" value="ECO:0007669"/>
    <property type="project" value="TreeGrafter"/>
</dbReference>
<dbReference type="PANTHER" id="PTHR11390">
    <property type="entry name" value="PROKARYOTIC DNA TOPOISOMERASE"/>
    <property type="match status" value="1"/>
</dbReference>
<dbReference type="FunFam" id="1.10.290.10:FF:000003">
    <property type="entry name" value="DNA topoisomerase"/>
    <property type="match status" value="1"/>
</dbReference>
<evidence type="ECO:0000256" key="14">
    <source>
        <dbReference type="SAM" id="MobiDB-lite"/>
    </source>
</evidence>
<dbReference type="SMART" id="SM00493">
    <property type="entry name" value="TOPRIM"/>
    <property type="match status" value="1"/>
</dbReference>
<dbReference type="GO" id="GO:0006281">
    <property type="term" value="P:DNA repair"/>
    <property type="evidence" value="ECO:0007669"/>
    <property type="project" value="TreeGrafter"/>
</dbReference>
<dbReference type="Gene3D" id="1.10.290.10">
    <property type="entry name" value="Topoisomerase I, domain 4"/>
    <property type="match status" value="1"/>
</dbReference>
<dbReference type="GO" id="GO:0006397">
    <property type="term" value="P:mRNA processing"/>
    <property type="evidence" value="ECO:0007669"/>
    <property type="project" value="UniProtKB-KW"/>
</dbReference>
<dbReference type="InterPro" id="IPR013826">
    <property type="entry name" value="Topo_IA_cen_sub3"/>
</dbReference>
<dbReference type="Gene3D" id="3.40.50.140">
    <property type="match status" value="1"/>
</dbReference>
<dbReference type="Gene3D" id="2.70.20.10">
    <property type="entry name" value="Topoisomerase I, domain 3"/>
    <property type="match status" value="1"/>
</dbReference>
<dbReference type="PANTHER" id="PTHR11390:SF21">
    <property type="entry name" value="DNA TOPOISOMERASE 3-ALPHA"/>
    <property type="match status" value="1"/>
</dbReference>
<feature type="compositionally biased region" description="Low complexity" evidence="14">
    <location>
        <begin position="849"/>
        <end position="863"/>
    </location>
</feature>